<dbReference type="EMBL" id="FMTY01000001">
    <property type="protein sequence ID" value="SCX03304.1"/>
    <property type="molecule type" value="Genomic_DNA"/>
</dbReference>
<evidence type="ECO:0000256" key="2">
    <source>
        <dbReference type="ARBA" id="ARBA00022729"/>
    </source>
</evidence>
<keyword evidence="2" id="KW-0732">Signal</keyword>
<evidence type="ECO:0000256" key="4">
    <source>
        <dbReference type="ARBA" id="ARBA00022857"/>
    </source>
</evidence>
<protein>
    <submittedName>
        <fullName evidence="7">Phytoene dehydrogenase-related protein</fullName>
    </submittedName>
</protein>
<dbReference type="PANTHER" id="PTHR46091:SF3">
    <property type="entry name" value="AMINE OXIDASE DOMAIN-CONTAINING PROTEIN"/>
    <property type="match status" value="1"/>
</dbReference>
<name>A0A1G4V9L8_9FLAO</name>
<dbReference type="PANTHER" id="PTHR46091">
    <property type="entry name" value="BLR7054 PROTEIN"/>
    <property type="match status" value="1"/>
</dbReference>
<dbReference type="Pfam" id="PF01593">
    <property type="entry name" value="Amino_oxidase"/>
    <property type="match status" value="1"/>
</dbReference>
<evidence type="ECO:0000313" key="7">
    <source>
        <dbReference type="EMBL" id="SCX03304.1"/>
    </source>
</evidence>
<evidence type="ECO:0000259" key="6">
    <source>
        <dbReference type="Pfam" id="PF01593"/>
    </source>
</evidence>
<evidence type="ECO:0000256" key="5">
    <source>
        <dbReference type="ARBA" id="ARBA00023027"/>
    </source>
</evidence>
<organism evidence="7 8">
    <name type="scientific">Flavobacterium saliperosum</name>
    <dbReference type="NCBI Taxonomy" id="329186"/>
    <lineage>
        <taxon>Bacteria</taxon>
        <taxon>Pseudomonadati</taxon>
        <taxon>Bacteroidota</taxon>
        <taxon>Flavobacteriia</taxon>
        <taxon>Flavobacteriales</taxon>
        <taxon>Flavobacteriaceae</taxon>
        <taxon>Flavobacterium</taxon>
    </lineage>
</organism>
<evidence type="ECO:0000256" key="1">
    <source>
        <dbReference type="ARBA" id="ARBA00022630"/>
    </source>
</evidence>
<dbReference type="InterPro" id="IPR002937">
    <property type="entry name" value="Amino_oxidase"/>
</dbReference>
<dbReference type="STRING" id="329186.SAMN02927925_00653"/>
<dbReference type="SUPFAM" id="SSF51905">
    <property type="entry name" value="FAD/NAD(P)-binding domain"/>
    <property type="match status" value="1"/>
</dbReference>
<dbReference type="Proteomes" id="UP000182124">
    <property type="component" value="Unassembled WGS sequence"/>
</dbReference>
<evidence type="ECO:0000256" key="3">
    <source>
        <dbReference type="ARBA" id="ARBA00022827"/>
    </source>
</evidence>
<proteinExistence type="predicted"/>
<dbReference type="InterPro" id="IPR052206">
    <property type="entry name" value="Retinol_saturase"/>
</dbReference>
<accession>A0A1G4V9L8</accession>
<sequence length="551" mass="62174">MEEFDSIVIGSGAGGLATALCLSRAGQKVLVLEQHSVPGGWCHSFTLNGQRFSPGVHYIGLLDEGQSTSELYKGLGVANDIVFFRMNPKAYDHCIVDGEKFDLPAGRENLQQNLIARFPKEEKNIKEYLHLVYKVSEELQLIPKLKGIWQNITVPFRTKHFGKFALFSLKRVIDWHIKDSKLKAILNAQCGDHGLPPNKASFPVHCSVMNHYFDGGFYPMGGGSGIVKAMTTKIKSYGGVVRTQQSVVRILTENKKAFGVELASGERIMAKNIISNADPSTTYLKLIGKENISKKLSKKIDKTRYSVTSLILFLTLDMDVTQYGIDSGNIWNFKDENIDKHFETLTKGDILQDEEFPAFFMSCTTIKDPVSFNGRYHNFEVVTYVDYDSFKEFDALDDYHCPKYEAFKERIIEKFLNSVEKIIPDARKHIVQAELGTPKTNQFYVNTTGGNVYGTEKTLRQVGPFAYKNKTEFENLFLCGASTLSHGVTGATYSGLETAARILNCKSDDLLLKDDSQKITIYDAEDTSTWSEFIHKKREDKMRNFKEMKVN</sequence>
<dbReference type="InterPro" id="IPR036188">
    <property type="entry name" value="FAD/NAD-bd_sf"/>
</dbReference>
<dbReference type="GO" id="GO:0016491">
    <property type="term" value="F:oxidoreductase activity"/>
    <property type="evidence" value="ECO:0007669"/>
    <property type="project" value="InterPro"/>
</dbReference>
<feature type="domain" description="Amine oxidase" evidence="6">
    <location>
        <begin position="14"/>
        <end position="503"/>
    </location>
</feature>
<keyword evidence="5" id="KW-0520">NAD</keyword>
<reference evidence="7 8" key="1">
    <citation type="submission" date="2016-10" db="EMBL/GenBank/DDBJ databases">
        <authorList>
            <person name="de Groot N.N."/>
        </authorList>
    </citation>
    <scope>NUCLEOTIDE SEQUENCE [LARGE SCALE GENOMIC DNA]</scope>
    <source>
        <strain evidence="7 8">CGMCC 1.3801</strain>
    </source>
</reference>
<keyword evidence="4" id="KW-0521">NADP</keyword>
<dbReference type="RefSeq" id="WP_023575684.1">
    <property type="nucleotide sequence ID" value="NZ_CBCSBQ010000005.1"/>
</dbReference>
<evidence type="ECO:0000313" key="8">
    <source>
        <dbReference type="Proteomes" id="UP000182124"/>
    </source>
</evidence>
<dbReference type="eggNOG" id="COG1233">
    <property type="taxonomic scope" value="Bacteria"/>
</dbReference>
<keyword evidence="3" id="KW-0274">FAD</keyword>
<dbReference type="Gene3D" id="3.50.50.60">
    <property type="entry name" value="FAD/NAD(P)-binding domain"/>
    <property type="match status" value="2"/>
</dbReference>
<dbReference type="AlphaFoldDB" id="A0A1G4V9L8"/>
<gene>
    <name evidence="7" type="ORF">SAMN02927925_00653</name>
</gene>
<keyword evidence="1" id="KW-0285">Flavoprotein</keyword>